<dbReference type="Pfam" id="PF07238">
    <property type="entry name" value="PilZ"/>
    <property type="match status" value="1"/>
</dbReference>
<evidence type="ECO:0000256" key="1">
    <source>
        <dbReference type="SAM" id="MobiDB-lite"/>
    </source>
</evidence>
<dbReference type="EMBL" id="BSDC01000001">
    <property type="protein sequence ID" value="GLH67141.1"/>
    <property type="molecule type" value="Genomic_DNA"/>
</dbReference>
<name>A0ABQ5PXQ5_9BACT</name>
<organism evidence="3 4">
    <name type="scientific">Geothrix edaphica</name>
    <dbReference type="NCBI Taxonomy" id="2927976"/>
    <lineage>
        <taxon>Bacteria</taxon>
        <taxon>Pseudomonadati</taxon>
        <taxon>Acidobacteriota</taxon>
        <taxon>Holophagae</taxon>
        <taxon>Holophagales</taxon>
        <taxon>Holophagaceae</taxon>
        <taxon>Geothrix</taxon>
    </lineage>
</organism>
<evidence type="ECO:0000313" key="4">
    <source>
        <dbReference type="Proteomes" id="UP001165044"/>
    </source>
</evidence>
<proteinExistence type="predicted"/>
<reference evidence="3" key="1">
    <citation type="journal article" date="2023" name="Antonie Van Leeuwenhoek">
        <title>Mesoterricola silvestris gen. nov., sp. nov., Mesoterricola sediminis sp. nov., Geothrix oryzae sp. nov., Geothrix edaphica sp. nov., Geothrix rubra sp. nov., and Geothrix limicola sp. nov., six novel members of Acidobacteriota isolated from soils.</title>
        <authorList>
            <person name="Itoh H."/>
            <person name="Sugisawa Y."/>
            <person name="Mise K."/>
            <person name="Xu Z."/>
            <person name="Kuniyasu M."/>
            <person name="Ushijima N."/>
            <person name="Kawano K."/>
            <person name="Kobayashi E."/>
            <person name="Shiratori Y."/>
            <person name="Masuda Y."/>
            <person name="Senoo K."/>
        </authorList>
    </citation>
    <scope>NUCLEOTIDE SEQUENCE</scope>
    <source>
        <strain evidence="3">Red802</strain>
    </source>
</reference>
<dbReference type="SUPFAM" id="SSF141371">
    <property type="entry name" value="PilZ domain-like"/>
    <property type="match status" value="1"/>
</dbReference>
<gene>
    <name evidence="3" type="ORF">GETHED_15050</name>
</gene>
<feature type="domain" description="PilZ" evidence="2">
    <location>
        <begin position="6"/>
        <end position="98"/>
    </location>
</feature>
<keyword evidence="4" id="KW-1185">Reference proteome</keyword>
<dbReference type="Proteomes" id="UP001165044">
    <property type="component" value="Unassembled WGS sequence"/>
</dbReference>
<comment type="caution">
    <text evidence="3">The sequence shown here is derived from an EMBL/GenBank/DDBJ whole genome shotgun (WGS) entry which is preliminary data.</text>
</comment>
<evidence type="ECO:0000313" key="3">
    <source>
        <dbReference type="EMBL" id="GLH67141.1"/>
    </source>
</evidence>
<protein>
    <recommendedName>
        <fullName evidence="2">PilZ domain-containing protein</fullName>
    </recommendedName>
</protein>
<dbReference type="InterPro" id="IPR009875">
    <property type="entry name" value="PilZ_domain"/>
</dbReference>
<dbReference type="RefSeq" id="WP_285608015.1">
    <property type="nucleotide sequence ID" value="NZ_BSDC01000001.1"/>
</dbReference>
<accession>A0ABQ5PXQ5</accession>
<feature type="region of interest" description="Disordered" evidence="1">
    <location>
        <begin position="22"/>
        <end position="46"/>
    </location>
</feature>
<evidence type="ECO:0000259" key="2">
    <source>
        <dbReference type="Pfam" id="PF07238"/>
    </source>
</evidence>
<dbReference type="Gene3D" id="2.40.10.220">
    <property type="entry name" value="predicted glycosyltransferase like domains"/>
    <property type="match status" value="1"/>
</dbReference>
<sequence length="99" mass="11025">MDTPEEKRASPRTDLHQVVRFERTASESGLMEEEPTQGVGRDISPEGASLLTDCALQPGEILKLHVPIEAERASVPVISQVRWTQRTRNGFRVGLQFLA</sequence>